<organism evidence="1 2">
    <name type="scientific">Shewanella gelidii</name>
    <dbReference type="NCBI Taxonomy" id="1642821"/>
    <lineage>
        <taxon>Bacteria</taxon>
        <taxon>Pseudomonadati</taxon>
        <taxon>Pseudomonadota</taxon>
        <taxon>Gammaproteobacteria</taxon>
        <taxon>Alteromonadales</taxon>
        <taxon>Shewanellaceae</taxon>
        <taxon>Shewanella</taxon>
    </lineage>
</organism>
<evidence type="ECO:0000313" key="2">
    <source>
        <dbReference type="Proteomes" id="UP000613743"/>
    </source>
</evidence>
<dbReference type="AlphaFoldDB" id="A0A917JI42"/>
<evidence type="ECO:0000313" key="1">
    <source>
        <dbReference type="EMBL" id="GGI69158.1"/>
    </source>
</evidence>
<accession>A0A917JI42</accession>
<reference evidence="1" key="1">
    <citation type="journal article" date="2014" name="Int. J. Syst. Evol. Microbiol.">
        <title>Complete genome sequence of Corynebacterium casei LMG S-19264T (=DSM 44701T), isolated from a smear-ripened cheese.</title>
        <authorList>
            <consortium name="US DOE Joint Genome Institute (JGI-PGF)"/>
            <person name="Walter F."/>
            <person name="Albersmeier A."/>
            <person name="Kalinowski J."/>
            <person name="Ruckert C."/>
        </authorList>
    </citation>
    <scope>NUCLEOTIDE SEQUENCE</scope>
    <source>
        <strain evidence="1">JCM 30804</strain>
    </source>
</reference>
<proteinExistence type="predicted"/>
<protein>
    <submittedName>
        <fullName evidence="1">Uncharacterized protein</fullName>
    </submittedName>
</protein>
<comment type="caution">
    <text evidence="1">The sequence shown here is derived from an EMBL/GenBank/DDBJ whole genome shotgun (WGS) entry which is preliminary data.</text>
</comment>
<dbReference type="Proteomes" id="UP000613743">
    <property type="component" value="Unassembled WGS sequence"/>
</dbReference>
<reference evidence="1" key="2">
    <citation type="submission" date="2020-09" db="EMBL/GenBank/DDBJ databases">
        <authorList>
            <person name="Sun Q."/>
            <person name="Ohkuma M."/>
        </authorList>
    </citation>
    <scope>NUCLEOTIDE SEQUENCE</scope>
    <source>
        <strain evidence="1">JCM 30804</strain>
    </source>
</reference>
<keyword evidence="2" id="KW-1185">Reference proteome</keyword>
<name>A0A917JI42_9GAMM</name>
<sequence>MAETFDCRIDGNVGARVRVTAVLVEYSAGDDSFYLVYFTDRKRLAFSCRWAFDLVEYCKFWIN</sequence>
<dbReference type="EMBL" id="BMPZ01000001">
    <property type="protein sequence ID" value="GGI69158.1"/>
    <property type="molecule type" value="Genomic_DNA"/>
</dbReference>
<gene>
    <name evidence="1" type="ORF">GCM10009332_02820</name>
</gene>